<dbReference type="Proteomes" id="UP000679725">
    <property type="component" value="Unassembled WGS sequence"/>
</dbReference>
<sequence>MISIFAAFKIVMKIELVRVDDAFHFEGSGSSEVKVHTDGSPEIGGKNQGVRPMELLLMGLASCSAIDVVMILKKQRQDITDFRVTADGDREQEENTERKPFRKIHLTFKFAGNQLDEKKINRAIGLSMEKYCSATAQLEALATITYDVEIANV</sequence>
<dbReference type="PANTHER" id="PTHR34352:SF1">
    <property type="entry name" value="PROTEIN YHFA"/>
    <property type="match status" value="1"/>
</dbReference>
<dbReference type="EMBL" id="CAJRAU010000003">
    <property type="protein sequence ID" value="CAG5069524.1"/>
    <property type="molecule type" value="Genomic_DNA"/>
</dbReference>
<protein>
    <submittedName>
        <fullName evidence="1">Protein YhfA</fullName>
    </submittedName>
</protein>
<proteinExistence type="predicted"/>
<comment type="caution">
    <text evidence="1">The sequence shown here is derived from an EMBL/GenBank/DDBJ whole genome shotgun (WGS) entry which is preliminary data.</text>
</comment>
<dbReference type="InterPro" id="IPR036102">
    <property type="entry name" value="OsmC/Ohrsf"/>
</dbReference>
<organism evidence="1 2">
    <name type="scientific">Dyadobacter linearis</name>
    <dbReference type="NCBI Taxonomy" id="2823330"/>
    <lineage>
        <taxon>Bacteria</taxon>
        <taxon>Pseudomonadati</taxon>
        <taxon>Bacteroidota</taxon>
        <taxon>Cytophagia</taxon>
        <taxon>Cytophagales</taxon>
        <taxon>Spirosomataceae</taxon>
        <taxon>Dyadobacter</taxon>
    </lineage>
</organism>
<dbReference type="InterPro" id="IPR003718">
    <property type="entry name" value="OsmC/Ohr_fam"/>
</dbReference>
<dbReference type="Pfam" id="PF02566">
    <property type="entry name" value="OsmC"/>
    <property type="match status" value="1"/>
</dbReference>
<name>A0ABN7RBB3_9BACT</name>
<evidence type="ECO:0000313" key="2">
    <source>
        <dbReference type="Proteomes" id="UP000679725"/>
    </source>
</evidence>
<evidence type="ECO:0000313" key="1">
    <source>
        <dbReference type="EMBL" id="CAG5069524.1"/>
    </source>
</evidence>
<keyword evidence="2" id="KW-1185">Reference proteome</keyword>
<dbReference type="PANTHER" id="PTHR34352">
    <property type="entry name" value="PROTEIN YHFA"/>
    <property type="match status" value="1"/>
</dbReference>
<reference evidence="1 2" key="1">
    <citation type="submission" date="2021-04" db="EMBL/GenBank/DDBJ databases">
        <authorList>
            <person name="Rodrigo-Torres L."/>
            <person name="Arahal R. D."/>
            <person name="Lucena T."/>
        </authorList>
    </citation>
    <scope>NUCLEOTIDE SEQUENCE [LARGE SCALE GENOMIC DNA]</scope>
    <source>
        <strain evidence="1 2">CECT 9623</strain>
    </source>
</reference>
<dbReference type="SUPFAM" id="SSF82784">
    <property type="entry name" value="OsmC-like"/>
    <property type="match status" value="1"/>
</dbReference>
<dbReference type="Gene3D" id="3.30.300.20">
    <property type="match status" value="1"/>
</dbReference>
<accession>A0ABN7RBB3</accession>
<dbReference type="InterPro" id="IPR015946">
    <property type="entry name" value="KH_dom-like_a/b"/>
</dbReference>
<gene>
    <name evidence="1" type="primary">yhfA</name>
    <name evidence="1" type="ORF">DYBT9623_02260</name>
</gene>